<dbReference type="Proteomes" id="UP001580430">
    <property type="component" value="Unassembled WGS sequence"/>
</dbReference>
<feature type="compositionally biased region" description="Basic and acidic residues" evidence="1">
    <location>
        <begin position="122"/>
        <end position="197"/>
    </location>
</feature>
<organism evidence="2 3">
    <name type="scientific">Paenibacillus medicaginis</name>
    <dbReference type="NCBI Taxonomy" id="1470560"/>
    <lineage>
        <taxon>Bacteria</taxon>
        <taxon>Bacillati</taxon>
        <taxon>Bacillota</taxon>
        <taxon>Bacilli</taxon>
        <taxon>Bacillales</taxon>
        <taxon>Paenibacillaceae</taxon>
        <taxon>Paenibacillus</taxon>
    </lineage>
</organism>
<dbReference type="Pfam" id="PF06265">
    <property type="entry name" value="YutD-like"/>
    <property type="match status" value="1"/>
</dbReference>
<sequence length="226" mass="26605">MFQIGGKIYELVQDYKNGWNPEAFRDRYSEVLDRYDYIIGDWGYNQLRLKGFYREGHPKANKDSSIIVLSDYINEYCNFGCAYFVLHRVQGAAGAYAEPLDAAGTGEQELQEESGVQQTDVEEPRVREHQHRDLRQSRERERRERESRDFKRPRENRQSLDSRKLRSGRESQDQREAKGNRFERNSEQRDKQPRFAREQGIPPAQQGKHSERQTQEHNSTKSDSGS</sequence>
<reference evidence="2 3" key="1">
    <citation type="submission" date="2024-09" db="EMBL/GenBank/DDBJ databases">
        <title>Paenibacillus zeirhizospherea sp. nov., isolated from surface of the maize (Zea mays) roots in a horticulture field, Hungary.</title>
        <authorList>
            <person name="Marton D."/>
            <person name="Farkas M."/>
            <person name="Bedics A."/>
            <person name="Toth E."/>
            <person name="Tancsics A."/>
            <person name="Boka K."/>
            <person name="Marati G."/>
            <person name="Kriszt B."/>
            <person name="Cserhati M."/>
        </authorList>
    </citation>
    <scope>NUCLEOTIDE SEQUENCE [LARGE SCALE GENOMIC DNA]</scope>
    <source>
        <strain evidence="2 3">JCM 18446</strain>
    </source>
</reference>
<feature type="region of interest" description="Disordered" evidence="1">
    <location>
        <begin position="105"/>
        <end position="226"/>
    </location>
</feature>
<evidence type="ECO:0000256" key="1">
    <source>
        <dbReference type="SAM" id="MobiDB-lite"/>
    </source>
</evidence>
<protein>
    <submittedName>
        <fullName evidence="2">YutD family protein</fullName>
    </submittedName>
</protein>
<dbReference type="EMBL" id="JBHIRY010000044">
    <property type="protein sequence ID" value="MFB5763762.1"/>
    <property type="molecule type" value="Genomic_DNA"/>
</dbReference>
<name>A0ABV5C8B9_9BACL</name>
<accession>A0ABV5C8B9</accession>
<dbReference type="RefSeq" id="WP_375522766.1">
    <property type="nucleotide sequence ID" value="NZ_JBHIRY010000044.1"/>
</dbReference>
<proteinExistence type="predicted"/>
<comment type="caution">
    <text evidence="2">The sequence shown here is derived from an EMBL/GenBank/DDBJ whole genome shotgun (WGS) entry which is preliminary data.</text>
</comment>
<dbReference type="Gene3D" id="3.50.4.20">
    <property type="match status" value="1"/>
</dbReference>
<dbReference type="InterPro" id="IPR038141">
    <property type="entry name" value="YutD-like_sf"/>
</dbReference>
<evidence type="ECO:0000313" key="2">
    <source>
        <dbReference type="EMBL" id="MFB5763762.1"/>
    </source>
</evidence>
<feature type="compositionally biased region" description="Basic and acidic residues" evidence="1">
    <location>
        <begin position="208"/>
        <end position="220"/>
    </location>
</feature>
<dbReference type="InterPro" id="IPR009370">
    <property type="entry name" value="YutD-like"/>
</dbReference>
<keyword evidence="3" id="KW-1185">Reference proteome</keyword>
<gene>
    <name evidence="2" type="ORF">ACE5LO_25710</name>
</gene>
<evidence type="ECO:0000313" key="3">
    <source>
        <dbReference type="Proteomes" id="UP001580430"/>
    </source>
</evidence>